<gene>
    <name evidence="1" type="ORF">RUE5091_04166</name>
</gene>
<proteinExistence type="predicted"/>
<keyword evidence="2" id="KW-1185">Reference proteome</keyword>
<accession>A0A0P1IJR1</accession>
<name>A0A0P1IJR1_9RHOB</name>
<protein>
    <submittedName>
        <fullName evidence="1">Uncharacterized protein</fullName>
    </submittedName>
</protein>
<dbReference type="EMBL" id="CYUD01000018">
    <property type="protein sequence ID" value="CUK17822.1"/>
    <property type="molecule type" value="Genomic_DNA"/>
</dbReference>
<dbReference type="Proteomes" id="UP000051260">
    <property type="component" value="Unassembled WGS sequence"/>
</dbReference>
<evidence type="ECO:0000313" key="2">
    <source>
        <dbReference type="Proteomes" id="UP000051260"/>
    </source>
</evidence>
<dbReference type="AlphaFoldDB" id="A0A0P1IJR1"/>
<reference evidence="2" key="1">
    <citation type="submission" date="2015-09" db="EMBL/GenBank/DDBJ databases">
        <authorList>
            <person name="Rodrigo-Torres L."/>
            <person name="Arahal D.R."/>
        </authorList>
    </citation>
    <scope>NUCLEOTIDE SEQUENCE [LARGE SCALE GENOMIC DNA]</scope>
    <source>
        <strain evidence="2">CECT 5091</strain>
    </source>
</reference>
<sequence length="217" mass="24647">MDTGPVAAILYVTETWRGVNADNKRWRYYGQHGEERCKNYEEWYAKRFPGASHPDVMVVEDDLDANVIRLVQRYSPPRVGFEEDGLWDALGHFGSAVSGELYEFDDDKVLVGQSRVNDPIHAVHKVVMRNVPAPLRQPVGHSFENRFSDFETKGDWSAEESGLCLKTKATTFKLGDEDAWRAGAGYADDHDYFNVNLHQNLFGQVMDEPVYLSLNAT</sequence>
<organism evidence="1 2">
    <name type="scientific">Ruegeria denitrificans</name>
    <dbReference type="NCBI Taxonomy" id="1715692"/>
    <lineage>
        <taxon>Bacteria</taxon>
        <taxon>Pseudomonadati</taxon>
        <taxon>Pseudomonadota</taxon>
        <taxon>Alphaproteobacteria</taxon>
        <taxon>Rhodobacterales</taxon>
        <taxon>Roseobacteraceae</taxon>
        <taxon>Ruegeria</taxon>
    </lineage>
</organism>
<evidence type="ECO:0000313" key="1">
    <source>
        <dbReference type="EMBL" id="CUK17822.1"/>
    </source>
</evidence>